<geneLocation type="plasmid" evidence="2 3">
    <name>unnamed2</name>
</geneLocation>
<organism evidence="2 3">
    <name type="scientific">Halorarum halophilum</name>
    <dbReference type="NCBI Taxonomy" id="2743090"/>
    <lineage>
        <taxon>Archaea</taxon>
        <taxon>Methanobacteriati</taxon>
        <taxon>Methanobacteriota</taxon>
        <taxon>Stenosarchaea group</taxon>
        <taxon>Halobacteria</taxon>
        <taxon>Halobacteriales</taxon>
        <taxon>Haloferacaceae</taxon>
        <taxon>Halorarum</taxon>
    </lineage>
</organism>
<dbReference type="Proteomes" id="UP000509750">
    <property type="component" value="Plasmid unnamed2"/>
</dbReference>
<dbReference type="GeneID" id="56031180"/>
<keyword evidence="2" id="KW-0614">Plasmid</keyword>
<dbReference type="InterPro" id="IPR013341">
    <property type="entry name" value="Mandelate_racemase_N_dom"/>
</dbReference>
<name>A0A7D5GEK8_9EURY</name>
<evidence type="ECO:0000259" key="1">
    <source>
        <dbReference type="Pfam" id="PF02746"/>
    </source>
</evidence>
<dbReference type="EMBL" id="CP058531">
    <property type="protein sequence ID" value="QLG29906.1"/>
    <property type="molecule type" value="Genomic_DNA"/>
</dbReference>
<dbReference type="KEGG" id="halg:HUG10_20065"/>
<dbReference type="SUPFAM" id="SSF54826">
    <property type="entry name" value="Enolase N-terminal domain-like"/>
    <property type="match status" value="1"/>
</dbReference>
<protein>
    <recommendedName>
        <fullName evidence="1">Mandelate racemase/muconate lactonizing enzyme N-terminal domain-containing protein</fullName>
    </recommendedName>
</protein>
<dbReference type="AlphaFoldDB" id="A0A7D5GEK8"/>
<dbReference type="Gene3D" id="3.30.390.10">
    <property type="entry name" value="Enolase-like, N-terminal domain"/>
    <property type="match status" value="1"/>
</dbReference>
<gene>
    <name evidence="2" type="ORF">HUG10_20065</name>
</gene>
<keyword evidence="3" id="KW-1185">Reference proteome</keyword>
<reference evidence="2 3" key="1">
    <citation type="submission" date="2020-07" db="EMBL/GenBank/DDBJ databases">
        <title>Gai3-2, isolated from salt lake.</title>
        <authorList>
            <person name="Cui H."/>
            <person name="Shi X."/>
        </authorList>
    </citation>
    <scope>NUCLEOTIDE SEQUENCE [LARGE SCALE GENOMIC DNA]</scope>
    <source>
        <strain evidence="2 3">Gai3-2</strain>
        <plasmid evidence="2 3">unnamed2</plasmid>
    </source>
</reference>
<proteinExistence type="predicted"/>
<evidence type="ECO:0000313" key="3">
    <source>
        <dbReference type="Proteomes" id="UP000509750"/>
    </source>
</evidence>
<accession>A0A7D5GEK8</accession>
<dbReference type="Pfam" id="PF02746">
    <property type="entry name" value="MR_MLE_N"/>
    <property type="match status" value="1"/>
</dbReference>
<feature type="domain" description="Mandelate racemase/muconate lactonizing enzyme N-terminal" evidence="1">
    <location>
        <begin position="2"/>
        <end position="53"/>
    </location>
</feature>
<sequence length="80" mass="8705">MADGLVGWGDASLGRRSKAVEAALEHHVLPELEGCDTSRIEDIWQSLFRHTYWRGGPVSSLSGFTPVSTRMGSTLVTFIG</sequence>
<evidence type="ECO:0000313" key="2">
    <source>
        <dbReference type="EMBL" id="QLG29906.1"/>
    </source>
</evidence>
<dbReference type="InterPro" id="IPR029017">
    <property type="entry name" value="Enolase-like_N"/>
</dbReference>
<dbReference type="RefSeq" id="WP_179171480.1">
    <property type="nucleotide sequence ID" value="NZ_CP058531.1"/>
</dbReference>